<feature type="region of interest" description="Disordered" evidence="1">
    <location>
        <begin position="66"/>
        <end position="172"/>
    </location>
</feature>
<feature type="compositionally biased region" description="Pro residues" evidence="1">
    <location>
        <begin position="77"/>
        <end position="88"/>
    </location>
</feature>
<feature type="compositionally biased region" description="Basic and acidic residues" evidence="1">
    <location>
        <begin position="248"/>
        <end position="258"/>
    </location>
</feature>
<feature type="compositionally biased region" description="Polar residues" evidence="1">
    <location>
        <begin position="109"/>
        <end position="121"/>
    </location>
</feature>
<dbReference type="InterPro" id="IPR029033">
    <property type="entry name" value="His_PPase_superfam"/>
</dbReference>
<dbReference type="Gene3D" id="3.40.50.1240">
    <property type="entry name" value="Phosphoglycerate mutase-like"/>
    <property type="match status" value="1"/>
</dbReference>
<dbReference type="VEuPathDB" id="TriTrypDB:LDHU3_33.3210"/>
<comment type="caution">
    <text evidence="2">The sequence shown here is derived from an EMBL/GenBank/DDBJ whole genome shotgun (WGS) entry which is preliminary data.</text>
</comment>
<evidence type="ECO:0000313" key="3">
    <source>
        <dbReference type="Proteomes" id="UP000318821"/>
    </source>
</evidence>
<evidence type="ECO:0000313" key="2">
    <source>
        <dbReference type="EMBL" id="TPP55474.1"/>
    </source>
</evidence>
<gene>
    <name evidence="2" type="ORF">CGC20_10340</name>
</gene>
<dbReference type="PANTHER" id="PTHR46192">
    <property type="entry name" value="BROAD-RANGE ACID PHOSPHATASE DET1"/>
    <property type="match status" value="1"/>
</dbReference>
<dbReference type="VEuPathDB" id="TriTrypDB:LdCL_330029300"/>
<dbReference type="SMART" id="SM00855">
    <property type="entry name" value="PGAM"/>
    <property type="match status" value="1"/>
</dbReference>
<dbReference type="AlphaFoldDB" id="A0A504Y376"/>
<evidence type="ECO:0000256" key="1">
    <source>
        <dbReference type="SAM" id="MobiDB-lite"/>
    </source>
</evidence>
<dbReference type="Pfam" id="PF00300">
    <property type="entry name" value="His_Phos_1"/>
    <property type="match status" value="2"/>
</dbReference>
<dbReference type="SUPFAM" id="SSF53254">
    <property type="entry name" value="Phosphoglycerate mutase-like"/>
    <property type="match status" value="1"/>
</dbReference>
<feature type="region of interest" description="Disordered" evidence="1">
    <location>
        <begin position="187"/>
        <end position="278"/>
    </location>
</feature>
<name>A0A504Y376_LEIDO</name>
<organism evidence="2 3">
    <name type="scientific">Leishmania donovani</name>
    <dbReference type="NCBI Taxonomy" id="5661"/>
    <lineage>
        <taxon>Eukaryota</taxon>
        <taxon>Discoba</taxon>
        <taxon>Euglenozoa</taxon>
        <taxon>Kinetoplastea</taxon>
        <taxon>Metakinetoplastina</taxon>
        <taxon>Trypanosomatida</taxon>
        <taxon>Trypanosomatidae</taxon>
        <taxon>Leishmaniinae</taxon>
        <taxon>Leishmania</taxon>
    </lineage>
</organism>
<feature type="region of interest" description="Disordered" evidence="1">
    <location>
        <begin position="621"/>
        <end position="643"/>
    </location>
</feature>
<feature type="compositionally biased region" description="Low complexity" evidence="1">
    <location>
        <begin position="222"/>
        <end position="232"/>
    </location>
</feature>
<dbReference type="InterPro" id="IPR052765">
    <property type="entry name" value="PGM-Related"/>
</dbReference>
<accession>A0A504Y376</accession>
<feature type="compositionally biased region" description="Low complexity" evidence="1">
    <location>
        <begin position="260"/>
        <end position="278"/>
    </location>
</feature>
<proteinExistence type="predicted"/>
<dbReference type="Proteomes" id="UP000318821">
    <property type="component" value="Unassembled WGS sequence"/>
</dbReference>
<protein>
    <submittedName>
        <fullName evidence="2">Histidine phosphatase (Branch 1) family protein</fullName>
    </submittedName>
</protein>
<dbReference type="EMBL" id="RHLD01000006">
    <property type="protein sequence ID" value="TPP55474.1"/>
    <property type="molecule type" value="Genomic_DNA"/>
</dbReference>
<feature type="compositionally biased region" description="Low complexity" evidence="1">
    <location>
        <begin position="128"/>
        <end position="163"/>
    </location>
</feature>
<sequence length="750" mass="80481">MTTSTHAALAPRALRHALTARASAPRLPSGASPCCCHGAFRAARMVWVGVAASLMPVTLASSHRCASSKGFSKNDTPSPPPPPVPPSSAVPQDTATPGWIATRKPNGEQRMSISIRSTAQRQLARRQPPTTSSSSASLPRAAFAPASRPASAAEATPEPASSSQVPEKQEAASKAILDNARFSSCAAAPPPFSASSDQRSNQNNKCIHDTPTLTSKPPPPTSSASSRGAAAPSSPPSAPSSTTGTPRSGHDAEPECPHDAASSTASPSAAGSSAVASSQRTAAPHSLLYSVSRFTEPVKRIILIRNGRSEANEDVRAYVQTPDWRIPLVEEGKREAIAAGRALSELIGDDPVYFYYSPYIRSRQSLRYVLQGFDEARLSGLSHTQEWWEDEETAGVASAAAAAESLTLKCATASADEAGAPPLLAPAPSAISTNATSSDAQCCFHRDPSLVLNRGTSNNIIGVREDVRLRDGDIGRYTSADELMHHLVERERYGRFFYRFPFGESGADVCDRVTSFLDAFQRERVEFPMDTSVVIITHGLTMRMFIKRWFYLTVETFHKMKSPPPGSLCTLTRLHHRSCFRLDECCVESMNLPLSLNEFNGYKYRNKQLLGSMSSDVSREKAAAAGAVRRSENDTPPSSTAPAVENALKTATGASEANGPVCAEPQPSARMEYAGDADAVYILQEKHLGALAHDPRVRSALRSPSLQKLIKTVDSSRSRLDALEAAQYNNADFRDFCDAVMRVIAEVEGR</sequence>
<dbReference type="VEuPathDB" id="TriTrypDB:LdBPK_332230.1"/>
<feature type="compositionally biased region" description="Polar residues" evidence="1">
    <location>
        <begin position="66"/>
        <end position="76"/>
    </location>
</feature>
<reference evidence="3" key="1">
    <citation type="submission" date="2019-02" db="EMBL/GenBank/DDBJ databases">
        <title>FDA dAtabase for Regulatory Grade micrObial Sequences (FDA-ARGOS): Supporting development and validation of Infectious Disease Dx tests.</title>
        <authorList>
            <person name="Duncan R."/>
            <person name="Fisher C."/>
            <person name="Tallon L."/>
            <person name="Sadzewicz L."/>
            <person name="Sengamalay N."/>
            <person name="Ott S."/>
            <person name="Godinez A."/>
            <person name="Nagaraj S."/>
            <person name="Vavikolanu K."/>
            <person name="Vyas G."/>
            <person name="Nadendla S."/>
            <person name="Aluvathingal J."/>
            <person name="Sichtig H."/>
        </authorList>
    </citation>
    <scope>NUCLEOTIDE SEQUENCE [LARGE SCALE GENOMIC DNA]</scope>
    <source>
        <strain evidence="3">FDAARGOS_360</strain>
    </source>
</reference>
<dbReference type="InterPro" id="IPR013078">
    <property type="entry name" value="His_Pase_superF_clade-1"/>
</dbReference>